<evidence type="ECO:0000313" key="3">
    <source>
        <dbReference type="Proteomes" id="UP000190188"/>
    </source>
</evidence>
<dbReference type="Pfam" id="PF10552">
    <property type="entry name" value="ORF6C"/>
    <property type="match status" value="1"/>
</dbReference>
<dbReference type="RefSeq" id="WP_078499187.1">
    <property type="nucleotide sequence ID" value="NZ_MSZX01000005.1"/>
</dbReference>
<reference evidence="2 3" key="1">
    <citation type="submission" date="2017-01" db="EMBL/GenBank/DDBJ databases">
        <title>Genome analysis of Paenibacillus selenitrireducens ES3-24.</title>
        <authorList>
            <person name="Xu D."/>
            <person name="Yao R."/>
            <person name="Zheng S."/>
        </authorList>
    </citation>
    <scope>NUCLEOTIDE SEQUENCE [LARGE SCALE GENOMIC DNA]</scope>
    <source>
        <strain evidence="2 3">ES3-24</strain>
    </source>
</reference>
<evidence type="ECO:0000259" key="1">
    <source>
        <dbReference type="Pfam" id="PF10552"/>
    </source>
</evidence>
<sequence length="219" mass="25372">MNQLITIQGVRGYIDDKGTAQLHLEDLARGLGFIQRKKEYEYVRWERVHGYLADMGFPQLVGKDFVPENVFYRLSMKGESEAAISFQSKVADEILPAIRRTGTYSVPTLTPNQAMAVALQQTAEMMTRVPELESKIETVERKLDKQITLFSGEQRRLQQAINQRVCIIEPIKSERAELFRQLHRDIKNRWAVASYKDVLRQDLQGVIRYVDAWVPIKKF</sequence>
<protein>
    <recommendedName>
        <fullName evidence="1">ORF6C domain-containing protein</fullName>
    </recommendedName>
</protein>
<keyword evidence="3" id="KW-1185">Reference proteome</keyword>
<comment type="caution">
    <text evidence="2">The sequence shown here is derived from an EMBL/GenBank/DDBJ whole genome shotgun (WGS) entry which is preliminary data.</text>
</comment>
<dbReference type="STRING" id="1324314.BVG16_13385"/>
<proteinExistence type="predicted"/>
<dbReference type="Proteomes" id="UP000190188">
    <property type="component" value="Unassembled WGS sequence"/>
</dbReference>
<evidence type="ECO:0000313" key="2">
    <source>
        <dbReference type="EMBL" id="OPA77446.1"/>
    </source>
</evidence>
<dbReference type="InterPro" id="IPR018878">
    <property type="entry name" value="ORF6C_dom"/>
</dbReference>
<gene>
    <name evidence="2" type="ORF">BVG16_13385</name>
</gene>
<accession>A0A1T2XCN0</accession>
<name>A0A1T2XCN0_9BACL</name>
<dbReference type="EMBL" id="MSZX01000005">
    <property type="protein sequence ID" value="OPA77446.1"/>
    <property type="molecule type" value="Genomic_DNA"/>
</dbReference>
<dbReference type="AlphaFoldDB" id="A0A1T2XCN0"/>
<feature type="domain" description="ORF6C" evidence="1">
    <location>
        <begin position="125"/>
        <end position="215"/>
    </location>
</feature>
<organism evidence="2 3">
    <name type="scientific">Paenibacillus selenitireducens</name>
    <dbReference type="NCBI Taxonomy" id="1324314"/>
    <lineage>
        <taxon>Bacteria</taxon>
        <taxon>Bacillati</taxon>
        <taxon>Bacillota</taxon>
        <taxon>Bacilli</taxon>
        <taxon>Bacillales</taxon>
        <taxon>Paenibacillaceae</taxon>
        <taxon>Paenibacillus</taxon>
    </lineage>
</organism>